<dbReference type="Gene3D" id="2.130.10.10">
    <property type="entry name" value="YVTN repeat-like/Quinoprotein amine dehydrogenase"/>
    <property type="match status" value="1"/>
</dbReference>
<evidence type="ECO:0000256" key="1">
    <source>
        <dbReference type="ARBA" id="ARBA00004255"/>
    </source>
</evidence>
<evidence type="ECO:0000256" key="5">
    <source>
        <dbReference type="ARBA" id="ARBA00022892"/>
    </source>
</evidence>
<dbReference type="InterPro" id="IPR050844">
    <property type="entry name" value="Coatomer_complex_subunit"/>
</dbReference>
<reference evidence="12" key="1">
    <citation type="submission" date="2023-10" db="EMBL/GenBank/DDBJ databases">
        <authorList>
            <person name="Chen Y."/>
            <person name="Shah S."/>
            <person name="Dougan E. K."/>
            <person name="Thang M."/>
            <person name="Chan C."/>
        </authorList>
    </citation>
    <scope>NUCLEOTIDE SEQUENCE [LARGE SCALE GENOMIC DNA]</scope>
</reference>
<feature type="compositionally biased region" description="Gly residues" evidence="10">
    <location>
        <begin position="1"/>
        <end position="10"/>
    </location>
</feature>
<comment type="caution">
    <text evidence="12">The sequence shown here is derived from an EMBL/GenBank/DDBJ whole genome shotgun (WGS) entry which is preliminary data.</text>
</comment>
<dbReference type="PANTHER" id="PTHR19876">
    <property type="entry name" value="COATOMER"/>
    <property type="match status" value="1"/>
</dbReference>
<dbReference type="SMART" id="SM00320">
    <property type="entry name" value="WD40"/>
    <property type="match status" value="6"/>
</dbReference>
<keyword evidence="13" id="KW-1185">Reference proteome</keyword>
<organism evidence="12 13">
    <name type="scientific">Prorocentrum cordatum</name>
    <dbReference type="NCBI Taxonomy" id="2364126"/>
    <lineage>
        <taxon>Eukaryota</taxon>
        <taxon>Sar</taxon>
        <taxon>Alveolata</taxon>
        <taxon>Dinophyceae</taxon>
        <taxon>Prorocentrales</taxon>
        <taxon>Prorocentraceae</taxon>
        <taxon>Prorocentrum</taxon>
    </lineage>
</organism>
<dbReference type="EMBL" id="CAUYUJ010018430">
    <property type="protein sequence ID" value="CAK0883571.1"/>
    <property type="molecule type" value="Genomic_DNA"/>
</dbReference>
<keyword evidence="6" id="KW-0653">Protein transport</keyword>
<keyword evidence="6" id="KW-0813">Transport</keyword>
<evidence type="ECO:0000256" key="3">
    <source>
        <dbReference type="ARBA" id="ARBA00022574"/>
    </source>
</evidence>
<evidence type="ECO:0000256" key="9">
    <source>
        <dbReference type="PROSITE-ProRule" id="PRU00221"/>
    </source>
</evidence>
<feature type="repeat" description="WD" evidence="9">
    <location>
        <begin position="98"/>
        <end position="139"/>
    </location>
</feature>
<evidence type="ECO:0000259" key="11">
    <source>
        <dbReference type="Pfam" id="PF04053"/>
    </source>
</evidence>
<dbReference type="PROSITE" id="PS50082">
    <property type="entry name" value="WD_REPEATS_2"/>
    <property type="match status" value="6"/>
</dbReference>
<keyword evidence="7" id="KW-0333">Golgi apparatus</keyword>
<protein>
    <recommendedName>
        <fullName evidence="11">COPA/B second beta-propeller domain-containing protein</fullName>
    </recommendedName>
</protein>
<feature type="non-terminal residue" evidence="12">
    <location>
        <position position="1"/>
    </location>
</feature>
<keyword evidence="8" id="KW-0472">Membrane</keyword>
<evidence type="ECO:0000256" key="4">
    <source>
        <dbReference type="ARBA" id="ARBA00022737"/>
    </source>
</evidence>
<accession>A0ABN9WBC1</accession>
<gene>
    <name evidence="12" type="ORF">PCOR1329_LOCUS65758</name>
</gene>
<evidence type="ECO:0000256" key="10">
    <source>
        <dbReference type="SAM" id="MobiDB-lite"/>
    </source>
</evidence>
<feature type="region of interest" description="Disordered" evidence="10">
    <location>
        <begin position="1"/>
        <end position="30"/>
    </location>
</feature>
<keyword evidence="4" id="KW-0677">Repeat</keyword>
<dbReference type="InterPro" id="IPR006692">
    <property type="entry name" value="Beta-prop_COPA/B_2nd"/>
</dbReference>
<proteinExistence type="predicted"/>
<dbReference type="Proteomes" id="UP001189429">
    <property type="component" value="Unassembled WGS sequence"/>
</dbReference>
<dbReference type="InterPro" id="IPR015943">
    <property type="entry name" value="WD40/YVTN_repeat-like_dom_sf"/>
</dbReference>
<feature type="repeat" description="WD" evidence="9">
    <location>
        <begin position="251"/>
        <end position="292"/>
    </location>
</feature>
<sequence>AARAGRGQGGASCRTPGQRRQGRPLQPEASREELCRVAAFGAMSEGGTRSMLVKCETKSNRVKGLSFHPKLSWILASLHNGTIQLWDYRIGSLIDKFEEHEGGPVRGVCFHMSQPLFVSGGDDYKIKIWNYQLRRCIFTLLGHLDYIRTVEFHDEYPWVLSASDDQTIRIWNWQSRSCIAVLTGHNHYVMCAHFHPKEDLVVSASLDQTVRVWDTSGLRDKTVSIGGGPPVAGSGGNDVFGTSDAVVKYVLEGHDRGVNWASFHPTLPLIVSGADDRLIKLWRMNDSKAWEVDTLRGHFNNVSCVMFHPKKELILSNSEDRTIRVWDVTKRTGIHTFRRENDRFWIITAHRTSNLVAVGHDAGMVVFKLDCERPLCMAHGNQLFMVQERDVHAIDLDKGLKGNQLGNCRRPPNAMVSGMKSLQYNGFNSTEVNVLVFYSQPENGCYDLFVGPGNITADTSISPKQGNAQAVCFTARNRFAVLQHSGSIGIYNLQNELSKKFDPPVSTDYIFPGGSNRILLKSEEKIILYDLTARKIVDEAAVPGGVRYVIWSHSGQYVAFMAKHNVLMCGKNLEDGVARPCAKPRGGVEGRPPPWRAAPGGLFFRRSRRAG</sequence>
<dbReference type="PROSITE" id="PS50294">
    <property type="entry name" value="WD_REPEATS_REGION"/>
    <property type="match status" value="4"/>
</dbReference>
<feature type="repeat" description="WD" evidence="9">
    <location>
        <begin position="295"/>
        <end position="336"/>
    </location>
</feature>
<comment type="subcellular location">
    <subcellularLocation>
        <location evidence="2">Cytoplasm</location>
    </subcellularLocation>
    <subcellularLocation>
        <location evidence="1">Golgi apparatus membrane</location>
        <topology evidence="1">Peripheral membrane protein</topology>
        <orientation evidence="1">Cytoplasmic side</orientation>
    </subcellularLocation>
</comment>
<keyword evidence="5" id="KW-0931">ER-Golgi transport</keyword>
<dbReference type="InterPro" id="IPR001680">
    <property type="entry name" value="WD40_rpt"/>
</dbReference>
<evidence type="ECO:0000256" key="8">
    <source>
        <dbReference type="ARBA" id="ARBA00023136"/>
    </source>
</evidence>
<dbReference type="Pfam" id="PF04053">
    <property type="entry name" value="B-prop_COPA_B_2nd"/>
    <property type="match status" value="1"/>
</dbReference>
<keyword evidence="3 9" id="KW-0853">WD repeat</keyword>
<dbReference type="InterPro" id="IPR036322">
    <property type="entry name" value="WD40_repeat_dom_sf"/>
</dbReference>
<feature type="repeat" description="WD" evidence="9">
    <location>
        <begin position="182"/>
        <end position="214"/>
    </location>
</feature>
<dbReference type="PRINTS" id="PR00320">
    <property type="entry name" value="GPROTEINBRPT"/>
</dbReference>
<feature type="repeat" description="WD" evidence="9">
    <location>
        <begin position="140"/>
        <end position="181"/>
    </location>
</feature>
<evidence type="ECO:0000256" key="6">
    <source>
        <dbReference type="ARBA" id="ARBA00022927"/>
    </source>
</evidence>
<feature type="domain" description="COPA/B second beta-propeller" evidence="11">
    <location>
        <begin position="419"/>
        <end position="577"/>
    </location>
</feature>
<dbReference type="PANTHER" id="PTHR19876:SF1">
    <property type="entry name" value="COATOMER SUBUNIT ALPHA"/>
    <property type="match status" value="1"/>
</dbReference>
<evidence type="ECO:0000256" key="2">
    <source>
        <dbReference type="ARBA" id="ARBA00004496"/>
    </source>
</evidence>
<evidence type="ECO:0000313" key="12">
    <source>
        <dbReference type="EMBL" id="CAK0883571.1"/>
    </source>
</evidence>
<dbReference type="InterPro" id="IPR020472">
    <property type="entry name" value="WD40_PAC1"/>
</dbReference>
<dbReference type="CDD" id="cd00200">
    <property type="entry name" value="WD40"/>
    <property type="match status" value="1"/>
</dbReference>
<feature type="non-terminal residue" evidence="12">
    <location>
        <position position="611"/>
    </location>
</feature>
<evidence type="ECO:0000256" key="7">
    <source>
        <dbReference type="ARBA" id="ARBA00023034"/>
    </source>
</evidence>
<name>A0ABN9WBC1_9DINO</name>
<dbReference type="SUPFAM" id="SSF50978">
    <property type="entry name" value="WD40 repeat-like"/>
    <property type="match status" value="2"/>
</dbReference>
<dbReference type="Pfam" id="PF00400">
    <property type="entry name" value="WD40"/>
    <property type="match status" value="6"/>
</dbReference>
<feature type="repeat" description="WD" evidence="9">
    <location>
        <begin position="55"/>
        <end position="96"/>
    </location>
</feature>
<evidence type="ECO:0000313" key="13">
    <source>
        <dbReference type="Proteomes" id="UP001189429"/>
    </source>
</evidence>